<protein>
    <submittedName>
        <fullName evidence="1">Uncharacterized protein</fullName>
    </submittedName>
</protein>
<gene>
    <name evidence="1" type="ORF">OIE82_33375</name>
</gene>
<dbReference type="RefSeq" id="WP_370403067.1">
    <property type="nucleotide sequence ID" value="NZ_CP109207.1"/>
</dbReference>
<organism evidence="1">
    <name type="scientific">Streptomyces althioticus</name>
    <dbReference type="NCBI Taxonomy" id="83380"/>
    <lineage>
        <taxon>Bacteria</taxon>
        <taxon>Bacillati</taxon>
        <taxon>Actinomycetota</taxon>
        <taxon>Actinomycetes</taxon>
        <taxon>Kitasatosporales</taxon>
        <taxon>Streptomycetaceae</taxon>
        <taxon>Streptomyces</taxon>
        <taxon>Streptomyces althioticus group</taxon>
    </lineage>
</organism>
<dbReference type="EMBL" id="CP109207">
    <property type="protein sequence ID" value="WUU57789.1"/>
    <property type="molecule type" value="Genomic_DNA"/>
</dbReference>
<proteinExistence type="predicted"/>
<accession>A0ABZ1YEG2</accession>
<reference evidence="1" key="1">
    <citation type="submission" date="2022-10" db="EMBL/GenBank/DDBJ databases">
        <title>The complete genomes of actinobacterial strains from the NBC collection.</title>
        <authorList>
            <person name="Joergensen T.S."/>
            <person name="Alvarez Arevalo M."/>
            <person name="Sterndorff E.B."/>
            <person name="Faurdal D."/>
            <person name="Vuksanovic O."/>
            <person name="Mourched A.-S."/>
            <person name="Charusanti P."/>
            <person name="Shaw S."/>
            <person name="Blin K."/>
            <person name="Weber T."/>
        </authorList>
    </citation>
    <scope>NUCLEOTIDE SEQUENCE [LARGE SCALE GENOMIC DNA]</scope>
    <source>
        <strain evidence="1">NBC 01686</strain>
    </source>
</reference>
<name>A0ABZ1YEG2_9ACTN</name>
<sequence>MPEQVVRPSELLTEGEVRLLRRALGEWGGPARCSDQLAFGMGFADARDLLDQCRILSRALGDDHPIKPVDWARTLLAAEIVFISDLVGSGVEWETTTGLSDEATLPILRAIQRKLARTVSAYYGKRPAA</sequence>
<evidence type="ECO:0000313" key="1">
    <source>
        <dbReference type="EMBL" id="WUU57789.1"/>
    </source>
</evidence>